<keyword evidence="3" id="KW-0418">Kinase</keyword>
<dbReference type="InterPro" id="IPR018483">
    <property type="entry name" value="Carb_kinase_FGGY_CS"/>
</dbReference>
<keyword evidence="7" id="KW-1185">Reference proteome</keyword>
<dbReference type="RefSeq" id="WP_204818423.1">
    <property type="nucleotide sequence ID" value="NZ_JANHOF010000004.1"/>
</dbReference>
<accession>A0ABV6J4T5</accession>
<dbReference type="Proteomes" id="UP001589818">
    <property type="component" value="Unassembled WGS sequence"/>
</dbReference>
<dbReference type="SUPFAM" id="SSF53067">
    <property type="entry name" value="Actin-like ATPase domain"/>
    <property type="match status" value="2"/>
</dbReference>
<dbReference type="InterPro" id="IPR018485">
    <property type="entry name" value="FGGY_C"/>
</dbReference>
<dbReference type="PROSITE" id="PS00933">
    <property type="entry name" value="FGGY_KINASES_1"/>
    <property type="match status" value="1"/>
</dbReference>
<evidence type="ECO:0000256" key="3">
    <source>
        <dbReference type="ARBA" id="ARBA00022777"/>
    </source>
</evidence>
<dbReference type="Pfam" id="PF00370">
    <property type="entry name" value="FGGY_N"/>
    <property type="match status" value="1"/>
</dbReference>
<dbReference type="InterPro" id="IPR000577">
    <property type="entry name" value="Carb_kinase_FGGY"/>
</dbReference>
<dbReference type="PANTHER" id="PTHR43095:SF2">
    <property type="entry name" value="GLUCONOKINASE"/>
    <property type="match status" value="1"/>
</dbReference>
<name>A0ABV6J4T5_9BACL</name>
<proteinExistence type="inferred from homology"/>
<reference evidence="6 7" key="1">
    <citation type="submission" date="2024-09" db="EMBL/GenBank/DDBJ databases">
        <authorList>
            <person name="Sun Q."/>
            <person name="Mori K."/>
        </authorList>
    </citation>
    <scope>NUCLEOTIDE SEQUENCE [LARGE SCALE GENOMIC DNA]</scope>
    <source>
        <strain evidence="6 7">CCM 4839</strain>
    </source>
</reference>
<evidence type="ECO:0000256" key="1">
    <source>
        <dbReference type="ARBA" id="ARBA00009156"/>
    </source>
</evidence>
<dbReference type="InterPro" id="IPR018484">
    <property type="entry name" value="FGGY_N"/>
</dbReference>
<dbReference type="PIRSF" id="PIRSF000538">
    <property type="entry name" value="GlpK"/>
    <property type="match status" value="1"/>
</dbReference>
<comment type="caution">
    <text evidence="6">The sequence shown here is derived from an EMBL/GenBank/DDBJ whole genome shotgun (WGS) entry which is preliminary data.</text>
</comment>
<evidence type="ECO:0000259" key="5">
    <source>
        <dbReference type="Pfam" id="PF02782"/>
    </source>
</evidence>
<gene>
    <name evidence="6" type="ORF">ACFFJ8_05835</name>
</gene>
<feature type="domain" description="Carbohydrate kinase FGGY N-terminal" evidence="4">
    <location>
        <begin position="13"/>
        <end position="265"/>
    </location>
</feature>
<dbReference type="InterPro" id="IPR050406">
    <property type="entry name" value="FGGY_Carb_Kinase"/>
</dbReference>
<sequence length="533" mass="55914">MSAKSYGSSRKIVMAIDIGTTSAKVLAVDAAVLKGNKEGTAAAAKAETEYPLNEPFPGRFEQDPDRIAEAVGLAVRKLLEQEAVKPEEIIGISFSSAMHSLIAVNAEGAPLTACITWADLRASSYAAALRASGQAAGIARRTGVPVHAMTPLCKLMWMRDHEPAAFLAAHTFIGVKEYVLFRWFGGPYVMDESVAGGTGLYNLVEGSWDEESLALAGIDAGRLPRLVSSTHVLRGMRQEAAAALGLPADVPVIVGAADGVLANLGAGAVEEGVAAVTVGTSGAVRIGMDRPAADPEGRLFCYKLADGLWVAGGPVNSGGVVLRWLRDKLVPADAAEAARSGLDPYERIVSLAMETPPGADGLLCLPHLAGERAPHWDEDARGVFFGLSLGHDRRHLLRSGLEGIVLGLRTVAEAVAATADGPLREIRASGGFARSGALRQLMADIFGCPVTLADTEEASAIGAAMLALLALGEAGSLRGLAAAVHIVDRREPQIEAVRVYDRLYPVYRSLYDALAPAFADIAAYQRDVITDPQ</sequence>
<dbReference type="PANTHER" id="PTHR43095">
    <property type="entry name" value="SUGAR KINASE"/>
    <property type="match status" value="1"/>
</dbReference>
<evidence type="ECO:0000256" key="2">
    <source>
        <dbReference type="ARBA" id="ARBA00022679"/>
    </source>
</evidence>
<comment type="similarity">
    <text evidence="1">Belongs to the FGGY kinase family.</text>
</comment>
<dbReference type="GO" id="GO:0046316">
    <property type="term" value="F:gluconokinase activity"/>
    <property type="evidence" value="ECO:0007669"/>
    <property type="project" value="UniProtKB-EC"/>
</dbReference>
<evidence type="ECO:0000313" key="7">
    <source>
        <dbReference type="Proteomes" id="UP001589818"/>
    </source>
</evidence>
<dbReference type="Pfam" id="PF02782">
    <property type="entry name" value="FGGY_C"/>
    <property type="match status" value="1"/>
</dbReference>
<dbReference type="Gene3D" id="3.30.420.40">
    <property type="match status" value="2"/>
</dbReference>
<evidence type="ECO:0000259" key="4">
    <source>
        <dbReference type="Pfam" id="PF00370"/>
    </source>
</evidence>
<keyword evidence="2 6" id="KW-0808">Transferase</keyword>
<dbReference type="InterPro" id="IPR043129">
    <property type="entry name" value="ATPase_NBD"/>
</dbReference>
<dbReference type="EC" id="2.7.1.12" evidence="6"/>
<feature type="domain" description="Carbohydrate kinase FGGY C-terminal" evidence="5">
    <location>
        <begin position="274"/>
        <end position="470"/>
    </location>
</feature>
<protein>
    <submittedName>
        <fullName evidence="6">Gluconokinase</fullName>
        <ecNumber evidence="6">2.7.1.12</ecNumber>
    </submittedName>
</protein>
<organism evidence="6 7">
    <name type="scientific">Paenibacillus mendelii</name>
    <dbReference type="NCBI Taxonomy" id="206163"/>
    <lineage>
        <taxon>Bacteria</taxon>
        <taxon>Bacillati</taxon>
        <taxon>Bacillota</taxon>
        <taxon>Bacilli</taxon>
        <taxon>Bacillales</taxon>
        <taxon>Paenibacillaceae</taxon>
        <taxon>Paenibacillus</taxon>
    </lineage>
</organism>
<evidence type="ECO:0000313" key="6">
    <source>
        <dbReference type="EMBL" id="MFC0390889.1"/>
    </source>
</evidence>
<dbReference type="CDD" id="cd07770">
    <property type="entry name" value="ASKHA_NBD_FGGY_GntK"/>
    <property type="match status" value="1"/>
</dbReference>
<dbReference type="EMBL" id="JBHLVF010000010">
    <property type="protein sequence ID" value="MFC0390889.1"/>
    <property type="molecule type" value="Genomic_DNA"/>
</dbReference>